<feature type="region of interest" description="Disordered" evidence="1">
    <location>
        <begin position="19"/>
        <end position="38"/>
    </location>
</feature>
<organism evidence="2">
    <name type="scientific">Chromera velia CCMP2878</name>
    <dbReference type="NCBI Taxonomy" id="1169474"/>
    <lineage>
        <taxon>Eukaryota</taxon>
        <taxon>Sar</taxon>
        <taxon>Alveolata</taxon>
        <taxon>Colpodellida</taxon>
        <taxon>Chromeraceae</taxon>
        <taxon>Chromera</taxon>
    </lineage>
</organism>
<dbReference type="EMBL" id="CDMZ01003988">
    <property type="protein sequence ID" value="CEM48308.1"/>
    <property type="molecule type" value="Genomic_DNA"/>
</dbReference>
<protein>
    <submittedName>
        <fullName evidence="2">Uncharacterized protein</fullName>
    </submittedName>
</protein>
<accession>A0A0G4HV12</accession>
<gene>
    <name evidence="2" type="ORF">Cvel_8770</name>
</gene>
<sequence>MRFGTCLAVALQRLQSLPLSRSSNEGRPRSGPGLDMEMQSFDQKSNLDAHMDTQGMQSVRAAGGLLANVTKGTFLDELDDQPTIERILHFALSSLVSVDAVTFSALQIFQEDAHPSQIKGIGRSKEGVSVFGLFEQFVESAPGKNKLRWDSFCLS</sequence>
<proteinExistence type="predicted"/>
<evidence type="ECO:0000256" key="1">
    <source>
        <dbReference type="SAM" id="MobiDB-lite"/>
    </source>
</evidence>
<evidence type="ECO:0000313" key="2">
    <source>
        <dbReference type="EMBL" id="CEM48308.1"/>
    </source>
</evidence>
<dbReference type="AlphaFoldDB" id="A0A0G4HV12"/>
<dbReference type="VEuPathDB" id="CryptoDB:Cvel_8770"/>
<name>A0A0G4HV12_9ALVE</name>
<reference evidence="2" key="1">
    <citation type="submission" date="2014-11" db="EMBL/GenBank/DDBJ databases">
        <authorList>
            <person name="Otto D Thomas"/>
            <person name="Naeem Raeece"/>
        </authorList>
    </citation>
    <scope>NUCLEOTIDE SEQUENCE</scope>
</reference>